<accession>X0X635</accession>
<dbReference type="InterPro" id="IPR013784">
    <property type="entry name" value="Carb-bd-like_fold"/>
</dbReference>
<sequence length="249" mass="26293">EEGSSIPLPDICVNVSDYDTSFFFFGGWTDASGAYTVGGLPPGDYKVQFEDCSYPAMYVGEWYNDQPDFESADLVPVTAGVNTSGIDAALALGGSISGTVTEEGTGTPLPDMCVWAYDYDMPPDLWIYPAGWGSTDASGAYTVGGLAAGDYKVQFNDCSYPAMYVGEWYNDQLDFESADLVSVTAGVNTSGIDAALALGGSISGTVTEEGTGTPLPDMCVWAYDYDMPPDLWIYPAGWGSTDASGAYTV</sequence>
<dbReference type="SUPFAM" id="SSF49452">
    <property type="entry name" value="Starch-binding domain-like"/>
    <property type="match status" value="1"/>
</dbReference>
<dbReference type="SUPFAM" id="SSF49478">
    <property type="entry name" value="Cna protein B-type domain"/>
    <property type="match status" value="1"/>
</dbReference>
<dbReference type="Gene3D" id="2.60.40.10">
    <property type="entry name" value="Immunoglobulins"/>
    <property type="match status" value="1"/>
</dbReference>
<dbReference type="EMBL" id="BARS01044650">
    <property type="protein sequence ID" value="GAG38470.1"/>
    <property type="molecule type" value="Genomic_DNA"/>
</dbReference>
<dbReference type="InterPro" id="IPR013783">
    <property type="entry name" value="Ig-like_fold"/>
</dbReference>
<feature type="non-terminal residue" evidence="1">
    <location>
        <position position="249"/>
    </location>
</feature>
<proteinExistence type="predicted"/>
<comment type="caution">
    <text evidence="1">The sequence shown here is derived from an EMBL/GenBank/DDBJ whole genome shotgun (WGS) entry which is preliminary data.</text>
</comment>
<evidence type="ECO:0008006" key="2">
    <source>
        <dbReference type="Google" id="ProtNLM"/>
    </source>
</evidence>
<gene>
    <name evidence="1" type="ORF">S01H1_67418</name>
</gene>
<feature type="non-terminal residue" evidence="1">
    <location>
        <position position="1"/>
    </location>
</feature>
<dbReference type="Gene3D" id="2.60.40.1120">
    <property type="entry name" value="Carboxypeptidase-like, regulatory domain"/>
    <property type="match status" value="1"/>
</dbReference>
<evidence type="ECO:0000313" key="1">
    <source>
        <dbReference type="EMBL" id="GAG38470.1"/>
    </source>
</evidence>
<reference evidence="1" key="1">
    <citation type="journal article" date="2014" name="Front. Microbiol.">
        <title>High frequency of phylogenetically diverse reductive dehalogenase-homologous genes in deep subseafloor sedimentary metagenomes.</title>
        <authorList>
            <person name="Kawai M."/>
            <person name="Futagami T."/>
            <person name="Toyoda A."/>
            <person name="Takaki Y."/>
            <person name="Nishi S."/>
            <person name="Hori S."/>
            <person name="Arai W."/>
            <person name="Tsubouchi T."/>
            <person name="Morono Y."/>
            <person name="Uchiyama I."/>
            <person name="Ito T."/>
            <person name="Fujiyama A."/>
            <person name="Inagaki F."/>
            <person name="Takami H."/>
        </authorList>
    </citation>
    <scope>NUCLEOTIDE SEQUENCE</scope>
    <source>
        <strain evidence="1">Expedition CK06-06</strain>
    </source>
</reference>
<dbReference type="GO" id="GO:0030246">
    <property type="term" value="F:carbohydrate binding"/>
    <property type="evidence" value="ECO:0007669"/>
    <property type="project" value="InterPro"/>
</dbReference>
<organism evidence="1">
    <name type="scientific">marine sediment metagenome</name>
    <dbReference type="NCBI Taxonomy" id="412755"/>
    <lineage>
        <taxon>unclassified sequences</taxon>
        <taxon>metagenomes</taxon>
        <taxon>ecological metagenomes</taxon>
    </lineage>
</organism>
<name>X0X635_9ZZZZ</name>
<protein>
    <recommendedName>
        <fullName evidence="2">Rhamnogalacturonan lyase domain-containing protein</fullName>
    </recommendedName>
</protein>
<dbReference type="AlphaFoldDB" id="X0X635"/>